<comment type="caution">
    <text evidence="1">The sequence shown here is derived from an EMBL/GenBank/DDBJ whole genome shotgun (WGS) entry which is preliminary data.</text>
</comment>
<evidence type="ECO:0000313" key="1">
    <source>
        <dbReference type="EMBL" id="KAH7682825.1"/>
    </source>
</evidence>
<protein>
    <submittedName>
        <fullName evidence="1">NAC domain-containing protein</fullName>
    </submittedName>
</protein>
<dbReference type="Proteomes" id="UP000827976">
    <property type="component" value="Chromosome 5"/>
</dbReference>
<name>A0ACB7W5F8_DIOAL</name>
<accession>A0ACB7W5F8</accession>
<evidence type="ECO:0000313" key="2">
    <source>
        <dbReference type="Proteomes" id="UP000827976"/>
    </source>
</evidence>
<keyword evidence="2" id="KW-1185">Reference proteome</keyword>
<gene>
    <name evidence="1" type="ORF">IHE45_05G145100</name>
</gene>
<organism evidence="1 2">
    <name type="scientific">Dioscorea alata</name>
    <name type="common">Purple yam</name>
    <dbReference type="NCBI Taxonomy" id="55571"/>
    <lineage>
        <taxon>Eukaryota</taxon>
        <taxon>Viridiplantae</taxon>
        <taxon>Streptophyta</taxon>
        <taxon>Embryophyta</taxon>
        <taxon>Tracheophyta</taxon>
        <taxon>Spermatophyta</taxon>
        <taxon>Magnoliopsida</taxon>
        <taxon>Liliopsida</taxon>
        <taxon>Dioscoreales</taxon>
        <taxon>Dioscoreaceae</taxon>
        <taxon>Dioscorea</taxon>
    </lineage>
</organism>
<dbReference type="EMBL" id="CM037015">
    <property type="protein sequence ID" value="KAH7682825.1"/>
    <property type="molecule type" value="Genomic_DNA"/>
</dbReference>
<sequence>MEIMNVFSLPRGFGFYPTDEELVAHYLKKKSLGQKIDHEIIPEVDIYKCEPWDLPAKCHVPTRDSKWHFFATRDRKYPNGSRANRATEAGYWKSTGKDRRIKSKHRVVGTKKTLVFHKGRPPLGKRTDWIMHEYYLDENEYKASPGMKDSFVLCRVTKRDGLVQEAEASSKIGDCANQPNGVTDPVVQGDVDDVEAWIEELYEPDFCTIHAITELKENDNLIAPKREADNPCSPPNISEGSVHFPLEIDITKCFLEEDIPELDIDFFGEYGAGVALDDILTPSEAAEHGGNPIHYNPLTSFNVVGSHGSDFICENADNTKNTGNEETGIQIRSRRPGFSTTVTKERIRLQTHKMESRNGKTINGTIECVNEDHHLEFRNGSERPASIHPKIKSYIKVISPLRSVPLRTGFGSLKPSKPAFPLQFTNT</sequence>
<reference evidence="2" key="1">
    <citation type="journal article" date="2022" name="Nat. Commun.">
        <title>Chromosome evolution and the genetic basis of agronomically important traits in greater yam.</title>
        <authorList>
            <person name="Bredeson J.V."/>
            <person name="Lyons J.B."/>
            <person name="Oniyinde I.O."/>
            <person name="Okereke N.R."/>
            <person name="Kolade O."/>
            <person name="Nnabue I."/>
            <person name="Nwadili C.O."/>
            <person name="Hribova E."/>
            <person name="Parker M."/>
            <person name="Nwogha J."/>
            <person name="Shu S."/>
            <person name="Carlson J."/>
            <person name="Kariba R."/>
            <person name="Muthemba S."/>
            <person name="Knop K."/>
            <person name="Barton G.J."/>
            <person name="Sherwood A.V."/>
            <person name="Lopez-Montes A."/>
            <person name="Asiedu R."/>
            <person name="Jamnadass R."/>
            <person name="Muchugi A."/>
            <person name="Goodstein D."/>
            <person name="Egesi C.N."/>
            <person name="Featherston J."/>
            <person name="Asfaw A."/>
            <person name="Simpson G.G."/>
            <person name="Dolezel J."/>
            <person name="Hendre P.S."/>
            <person name="Van Deynze A."/>
            <person name="Kumar P.L."/>
            <person name="Obidiegwu J.E."/>
            <person name="Bhattacharjee R."/>
            <person name="Rokhsar D.S."/>
        </authorList>
    </citation>
    <scope>NUCLEOTIDE SEQUENCE [LARGE SCALE GENOMIC DNA]</scope>
    <source>
        <strain evidence="2">cv. TDa95/00328</strain>
    </source>
</reference>
<proteinExistence type="predicted"/>